<evidence type="ECO:0000313" key="3">
    <source>
        <dbReference type="Proteomes" id="UP000800094"/>
    </source>
</evidence>
<evidence type="ECO:0000313" key="2">
    <source>
        <dbReference type="EMBL" id="KAF2247800.1"/>
    </source>
</evidence>
<dbReference type="AlphaFoldDB" id="A0A6A6IE07"/>
<dbReference type="RefSeq" id="XP_033682804.1">
    <property type="nucleotide sequence ID" value="XM_033822057.1"/>
</dbReference>
<reference evidence="2" key="1">
    <citation type="journal article" date="2020" name="Stud. Mycol.">
        <title>101 Dothideomycetes genomes: a test case for predicting lifestyles and emergence of pathogens.</title>
        <authorList>
            <person name="Haridas S."/>
            <person name="Albert R."/>
            <person name="Binder M."/>
            <person name="Bloem J."/>
            <person name="Labutti K."/>
            <person name="Salamov A."/>
            <person name="Andreopoulos B."/>
            <person name="Baker S."/>
            <person name="Barry K."/>
            <person name="Bills G."/>
            <person name="Bluhm B."/>
            <person name="Cannon C."/>
            <person name="Castanera R."/>
            <person name="Culley D."/>
            <person name="Daum C."/>
            <person name="Ezra D."/>
            <person name="Gonzalez J."/>
            <person name="Henrissat B."/>
            <person name="Kuo A."/>
            <person name="Liang C."/>
            <person name="Lipzen A."/>
            <person name="Lutzoni F."/>
            <person name="Magnuson J."/>
            <person name="Mondo S."/>
            <person name="Nolan M."/>
            <person name="Ohm R."/>
            <person name="Pangilinan J."/>
            <person name="Park H.-J."/>
            <person name="Ramirez L."/>
            <person name="Alfaro M."/>
            <person name="Sun H."/>
            <person name="Tritt A."/>
            <person name="Yoshinaga Y."/>
            <person name="Zwiers L.-H."/>
            <person name="Turgeon B."/>
            <person name="Goodwin S."/>
            <person name="Spatafora J."/>
            <person name="Crous P."/>
            <person name="Grigoriev I."/>
        </authorList>
    </citation>
    <scope>NUCLEOTIDE SEQUENCE</scope>
    <source>
        <strain evidence="2">CBS 122368</strain>
    </source>
</reference>
<accession>A0A6A6IE07</accession>
<feature type="region of interest" description="Disordered" evidence="1">
    <location>
        <begin position="39"/>
        <end position="70"/>
    </location>
</feature>
<sequence length="174" mass="19046">MPARQPGWNHHSRFMRESSDHRPLGYRSVMGEQLRCCADGKRSLPDDPMHHQPGSARLPNQPRPATVTPPANHAAASALERNILISRRSAISSLRLADCLFSSFNSAETTVAEPSLNRHPHKEGEPVDSWRAGTVRLVCSVGASLGPGPWALGRACVIATRSHAMTPMRSRTCR</sequence>
<proteinExistence type="predicted"/>
<name>A0A6A6IE07_9PLEO</name>
<keyword evidence="3" id="KW-1185">Reference proteome</keyword>
<gene>
    <name evidence="2" type="ORF">BU26DRAFT_320875</name>
</gene>
<protein>
    <submittedName>
        <fullName evidence="2">Uncharacterized protein</fullName>
    </submittedName>
</protein>
<feature type="region of interest" description="Disordered" evidence="1">
    <location>
        <begin position="1"/>
        <end position="23"/>
    </location>
</feature>
<organism evidence="2 3">
    <name type="scientific">Trematosphaeria pertusa</name>
    <dbReference type="NCBI Taxonomy" id="390896"/>
    <lineage>
        <taxon>Eukaryota</taxon>
        <taxon>Fungi</taxon>
        <taxon>Dikarya</taxon>
        <taxon>Ascomycota</taxon>
        <taxon>Pezizomycotina</taxon>
        <taxon>Dothideomycetes</taxon>
        <taxon>Pleosporomycetidae</taxon>
        <taxon>Pleosporales</taxon>
        <taxon>Massarineae</taxon>
        <taxon>Trematosphaeriaceae</taxon>
        <taxon>Trematosphaeria</taxon>
    </lineage>
</organism>
<dbReference type="GeneID" id="54575387"/>
<dbReference type="EMBL" id="ML987196">
    <property type="protein sequence ID" value="KAF2247800.1"/>
    <property type="molecule type" value="Genomic_DNA"/>
</dbReference>
<feature type="compositionally biased region" description="Basic and acidic residues" evidence="1">
    <location>
        <begin position="39"/>
        <end position="50"/>
    </location>
</feature>
<dbReference type="Proteomes" id="UP000800094">
    <property type="component" value="Unassembled WGS sequence"/>
</dbReference>
<evidence type="ECO:0000256" key="1">
    <source>
        <dbReference type="SAM" id="MobiDB-lite"/>
    </source>
</evidence>
<feature type="compositionally biased region" description="Basic and acidic residues" evidence="1">
    <location>
        <begin position="14"/>
        <end position="23"/>
    </location>
</feature>